<proteinExistence type="predicted"/>
<dbReference type="Gene3D" id="1.10.510.10">
    <property type="entry name" value="Transferase(Phosphotransferase) domain 1"/>
    <property type="match status" value="1"/>
</dbReference>
<dbReference type="AlphaFoldDB" id="A0ABD1U628"/>
<keyword evidence="3" id="KW-1185">Reference proteome</keyword>
<evidence type="ECO:0000313" key="2">
    <source>
        <dbReference type="EMBL" id="KAL2520449.1"/>
    </source>
</evidence>
<sequence>MLRSYREALTAKSDIYSFGMVLLEILSGKKVTDKNRPLGEHNLVEWANPYPMNKRRMLCILEPRLEGQYSSSQALKAATLALQYMCKEPKLRPNMDEVVIALEQLQESKGTSKNDQTNHQFNRHNQPHRGRRSSCQSSAEETRGVAAYPRPSASTLYA</sequence>
<comment type="caution">
    <text evidence="2">The sequence shown here is derived from an EMBL/GenBank/DDBJ whole genome shotgun (WGS) entry which is preliminary data.</text>
</comment>
<keyword evidence="2" id="KW-0808">Transferase</keyword>
<dbReference type="GO" id="GO:0016301">
    <property type="term" value="F:kinase activity"/>
    <property type="evidence" value="ECO:0007669"/>
    <property type="project" value="UniProtKB-KW"/>
</dbReference>
<feature type="region of interest" description="Disordered" evidence="1">
    <location>
        <begin position="108"/>
        <end position="158"/>
    </location>
</feature>
<dbReference type="PANTHER" id="PTHR45621">
    <property type="entry name" value="OS01G0588500 PROTEIN-RELATED"/>
    <property type="match status" value="1"/>
</dbReference>
<dbReference type="SUPFAM" id="SSF56112">
    <property type="entry name" value="Protein kinase-like (PK-like)"/>
    <property type="match status" value="1"/>
</dbReference>
<gene>
    <name evidence="2" type="ORF">Fot_24372</name>
</gene>
<dbReference type="EMBL" id="JBFOLJ010000007">
    <property type="protein sequence ID" value="KAL2520449.1"/>
    <property type="molecule type" value="Genomic_DNA"/>
</dbReference>
<dbReference type="Proteomes" id="UP001604277">
    <property type="component" value="Unassembled WGS sequence"/>
</dbReference>
<keyword evidence="2" id="KW-0418">Kinase</keyword>
<name>A0ABD1U628_9LAMI</name>
<protein>
    <submittedName>
        <fullName evidence="2">Protein kinase APK1A</fullName>
    </submittedName>
</protein>
<accession>A0ABD1U628</accession>
<organism evidence="2 3">
    <name type="scientific">Forsythia ovata</name>
    <dbReference type="NCBI Taxonomy" id="205694"/>
    <lineage>
        <taxon>Eukaryota</taxon>
        <taxon>Viridiplantae</taxon>
        <taxon>Streptophyta</taxon>
        <taxon>Embryophyta</taxon>
        <taxon>Tracheophyta</taxon>
        <taxon>Spermatophyta</taxon>
        <taxon>Magnoliopsida</taxon>
        <taxon>eudicotyledons</taxon>
        <taxon>Gunneridae</taxon>
        <taxon>Pentapetalae</taxon>
        <taxon>asterids</taxon>
        <taxon>lamiids</taxon>
        <taxon>Lamiales</taxon>
        <taxon>Oleaceae</taxon>
        <taxon>Forsythieae</taxon>
        <taxon>Forsythia</taxon>
    </lineage>
</organism>
<dbReference type="InterPro" id="IPR050823">
    <property type="entry name" value="Plant_Ser_Thr_Prot_Kinase"/>
</dbReference>
<dbReference type="InterPro" id="IPR011009">
    <property type="entry name" value="Kinase-like_dom_sf"/>
</dbReference>
<evidence type="ECO:0000313" key="3">
    <source>
        <dbReference type="Proteomes" id="UP001604277"/>
    </source>
</evidence>
<feature type="compositionally biased region" description="Polar residues" evidence="1">
    <location>
        <begin position="108"/>
        <end position="120"/>
    </location>
</feature>
<evidence type="ECO:0000256" key="1">
    <source>
        <dbReference type="SAM" id="MobiDB-lite"/>
    </source>
</evidence>
<reference evidence="3" key="1">
    <citation type="submission" date="2024-07" db="EMBL/GenBank/DDBJ databases">
        <title>Two chromosome-level genome assemblies of Korean endemic species Abeliophyllum distichum and Forsythia ovata (Oleaceae).</title>
        <authorList>
            <person name="Jang H."/>
        </authorList>
    </citation>
    <scope>NUCLEOTIDE SEQUENCE [LARGE SCALE GENOMIC DNA]</scope>
</reference>
<feature type="compositionally biased region" description="Basic residues" evidence="1">
    <location>
        <begin position="121"/>
        <end position="132"/>
    </location>
</feature>